<dbReference type="RefSeq" id="WP_203679474.1">
    <property type="nucleotide sequence ID" value="NZ_BOMW01000023.1"/>
</dbReference>
<accession>A0A919N638</accession>
<dbReference type="EMBL" id="BOMW01000023">
    <property type="protein sequence ID" value="GIF05057.1"/>
    <property type="molecule type" value="Genomic_DNA"/>
</dbReference>
<evidence type="ECO:0000313" key="2">
    <source>
        <dbReference type="EMBL" id="GIF05057.1"/>
    </source>
</evidence>
<feature type="transmembrane region" description="Helical" evidence="1">
    <location>
        <begin position="23"/>
        <end position="42"/>
    </location>
</feature>
<name>A0A919N638_9ACTN</name>
<dbReference type="Proteomes" id="UP000629619">
    <property type="component" value="Unassembled WGS sequence"/>
</dbReference>
<reference evidence="2" key="1">
    <citation type="submission" date="2021-01" db="EMBL/GenBank/DDBJ databases">
        <title>Whole genome shotgun sequence of Actinoplanes siamensis NBRC 109076.</title>
        <authorList>
            <person name="Komaki H."/>
            <person name="Tamura T."/>
        </authorList>
    </citation>
    <scope>NUCLEOTIDE SEQUENCE</scope>
    <source>
        <strain evidence="2">NBRC 109076</strain>
    </source>
</reference>
<sequence>MVRTLDVRRAGYPAGGWFADLPVAVKIFAAVGVVALAAATGLQDLVQRFHH</sequence>
<proteinExistence type="predicted"/>
<evidence type="ECO:0000256" key="1">
    <source>
        <dbReference type="SAM" id="Phobius"/>
    </source>
</evidence>
<dbReference type="AlphaFoldDB" id="A0A919N638"/>
<keyword evidence="1" id="KW-0812">Transmembrane</keyword>
<organism evidence="2 3">
    <name type="scientific">Actinoplanes siamensis</name>
    <dbReference type="NCBI Taxonomy" id="1223317"/>
    <lineage>
        <taxon>Bacteria</taxon>
        <taxon>Bacillati</taxon>
        <taxon>Actinomycetota</taxon>
        <taxon>Actinomycetes</taxon>
        <taxon>Micromonosporales</taxon>
        <taxon>Micromonosporaceae</taxon>
        <taxon>Actinoplanes</taxon>
    </lineage>
</organism>
<evidence type="ECO:0000313" key="3">
    <source>
        <dbReference type="Proteomes" id="UP000629619"/>
    </source>
</evidence>
<keyword evidence="3" id="KW-1185">Reference proteome</keyword>
<keyword evidence="1" id="KW-0472">Membrane</keyword>
<gene>
    <name evidence="2" type="ORF">Asi03nite_25950</name>
</gene>
<comment type="caution">
    <text evidence="2">The sequence shown here is derived from an EMBL/GenBank/DDBJ whole genome shotgun (WGS) entry which is preliminary data.</text>
</comment>
<protein>
    <submittedName>
        <fullName evidence="2">Uncharacterized protein</fullName>
    </submittedName>
</protein>
<keyword evidence="1" id="KW-1133">Transmembrane helix</keyword>